<organism evidence="1 2">
    <name type="scientific">Duganella rivi</name>
    <dbReference type="NCBI Taxonomy" id="2666083"/>
    <lineage>
        <taxon>Bacteria</taxon>
        <taxon>Pseudomonadati</taxon>
        <taxon>Pseudomonadota</taxon>
        <taxon>Betaproteobacteria</taxon>
        <taxon>Burkholderiales</taxon>
        <taxon>Oxalobacteraceae</taxon>
        <taxon>Telluria group</taxon>
        <taxon>Duganella</taxon>
    </lineage>
</organism>
<evidence type="ECO:0000313" key="1">
    <source>
        <dbReference type="EMBL" id="MYM67302.1"/>
    </source>
</evidence>
<gene>
    <name evidence="1" type="ORF">GTP45_10715</name>
</gene>
<dbReference type="EMBL" id="WWCK01000003">
    <property type="protein sequence ID" value="MYM67302.1"/>
    <property type="molecule type" value="Genomic_DNA"/>
</dbReference>
<keyword evidence="2" id="KW-1185">Reference proteome</keyword>
<proteinExistence type="predicted"/>
<dbReference type="Proteomes" id="UP000450012">
    <property type="component" value="Unassembled WGS sequence"/>
</dbReference>
<dbReference type="RefSeq" id="WP_161013853.1">
    <property type="nucleotide sequence ID" value="NZ_WWCK01000003.1"/>
</dbReference>
<reference evidence="1 2" key="1">
    <citation type="submission" date="2019-12" db="EMBL/GenBank/DDBJ databases">
        <title>Novel species isolated from a subtropical stream in China.</title>
        <authorList>
            <person name="Lu H."/>
        </authorList>
    </citation>
    <scope>NUCLEOTIDE SEQUENCE [LARGE SCALE GENOMIC DNA]</scope>
    <source>
        <strain evidence="1 2">FT55W</strain>
    </source>
</reference>
<sequence>MDARKITKKQMSALAWLLLSRDGTGYQFVVANPEVRWEIVVDRNRSRVRIYGNYMLVFEQSRKNLLLLCSLKGISL</sequence>
<name>A0A7X4GPJ3_9BURK</name>
<comment type="caution">
    <text evidence="1">The sequence shown here is derived from an EMBL/GenBank/DDBJ whole genome shotgun (WGS) entry which is preliminary data.</text>
</comment>
<accession>A0A7X4GPJ3</accession>
<evidence type="ECO:0000313" key="2">
    <source>
        <dbReference type="Proteomes" id="UP000450012"/>
    </source>
</evidence>
<dbReference type="AlphaFoldDB" id="A0A7X4GPJ3"/>
<protein>
    <submittedName>
        <fullName evidence="1">Uncharacterized protein</fullName>
    </submittedName>
</protein>